<accession>A0AAD4VIV0</accession>
<keyword evidence="2" id="KW-1185">Reference proteome</keyword>
<proteinExistence type="predicted"/>
<evidence type="ECO:0000313" key="2">
    <source>
        <dbReference type="Proteomes" id="UP001054821"/>
    </source>
</evidence>
<dbReference type="AlphaFoldDB" id="A0AAD4VIV0"/>
<dbReference type="EMBL" id="JAJFAZ020000006">
    <property type="protein sequence ID" value="KAI5325788.1"/>
    <property type="molecule type" value="Genomic_DNA"/>
</dbReference>
<name>A0AAD4VIV0_PRUDU</name>
<organism evidence="1 2">
    <name type="scientific">Prunus dulcis</name>
    <name type="common">Almond</name>
    <name type="synonym">Amygdalus dulcis</name>
    <dbReference type="NCBI Taxonomy" id="3755"/>
    <lineage>
        <taxon>Eukaryota</taxon>
        <taxon>Viridiplantae</taxon>
        <taxon>Streptophyta</taxon>
        <taxon>Embryophyta</taxon>
        <taxon>Tracheophyta</taxon>
        <taxon>Spermatophyta</taxon>
        <taxon>Magnoliopsida</taxon>
        <taxon>eudicotyledons</taxon>
        <taxon>Gunneridae</taxon>
        <taxon>Pentapetalae</taxon>
        <taxon>rosids</taxon>
        <taxon>fabids</taxon>
        <taxon>Rosales</taxon>
        <taxon>Rosaceae</taxon>
        <taxon>Amygdaloideae</taxon>
        <taxon>Amygdaleae</taxon>
        <taxon>Prunus</taxon>
    </lineage>
</organism>
<gene>
    <name evidence="1" type="ORF">L3X38_034862</name>
</gene>
<reference evidence="1 2" key="1">
    <citation type="journal article" date="2022" name="G3 (Bethesda)">
        <title>Whole-genome sequence and methylome profiling of the almond [Prunus dulcis (Mill.) D.A. Webb] cultivar 'Nonpareil'.</title>
        <authorList>
            <person name="D'Amico-Willman K.M."/>
            <person name="Ouma W.Z."/>
            <person name="Meulia T."/>
            <person name="Sideli G.M."/>
            <person name="Gradziel T.M."/>
            <person name="Fresnedo-Ramirez J."/>
        </authorList>
    </citation>
    <scope>NUCLEOTIDE SEQUENCE [LARGE SCALE GENOMIC DNA]</scope>
    <source>
        <strain evidence="1">Clone GOH B32 T37-40</strain>
    </source>
</reference>
<dbReference type="Proteomes" id="UP001054821">
    <property type="component" value="Chromosome 6"/>
</dbReference>
<sequence length="90" mass="9961">MYTAVFYCPLIVTRPDPVTRSHSLLLQLFFSSELEHLGTRQHSRELQRGVSLPRPLCSFSPAASFSSSPLIYSQSGSGLAVISDNRAFET</sequence>
<evidence type="ECO:0000313" key="1">
    <source>
        <dbReference type="EMBL" id="KAI5325788.1"/>
    </source>
</evidence>
<comment type="caution">
    <text evidence="1">The sequence shown here is derived from an EMBL/GenBank/DDBJ whole genome shotgun (WGS) entry which is preliminary data.</text>
</comment>
<protein>
    <submittedName>
        <fullName evidence="1">Uncharacterized protein</fullName>
    </submittedName>
</protein>